<evidence type="ECO:0000313" key="3">
    <source>
        <dbReference type="EnsemblPlants" id="AES66843"/>
    </source>
</evidence>
<reference evidence="3" key="3">
    <citation type="submission" date="2015-04" db="UniProtKB">
        <authorList>
            <consortium name="EnsemblPlants"/>
        </authorList>
    </citation>
    <scope>IDENTIFICATION</scope>
    <source>
        <strain evidence="3">cv. Jemalong A17</strain>
    </source>
</reference>
<name>G7IHB9_MEDTR</name>
<reference evidence="2 4" key="2">
    <citation type="journal article" date="2014" name="BMC Genomics">
        <title>An improved genome release (version Mt4.0) for the model legume Medicago truncatula.</title>
        <authorList>
            <person name="Tang H."/>
            <person name="Krishnakumar V."/>
            <person name="Bidwell S."/>
            <person name="Rosen B."/>
            <person name="Chan A."/>
            <person name="Zhou S."/>
            <person name="Gentzbittel L."/>
            <person name="Childs K.L."/>
            <person name="Yandell M."/>
            <person name="Gundlach H."/>
            <person name="Mayer K.F."/>
            <person name="Schwartz D.C."/>
            <person name="Town C.D."/>
        </authorList>
    </citation>
    <scope>GENOME REANNOTATION</scope>
    <source>
        <strain evidence="3 4">cv. Jemalong A17</strain>
    </source>
</reference>
<reference evidence="2 4" key="1">
    <citation type="journal article" date="2011" name="Nature">
        <title>The Medicago genome provides insight into the evolution of rhizobial symbioses.</title>
        <authorList>
            <person name="Young N.D."/>
            <person name="Debelle F."/>
            <person name="Oldroyd G.E."/>
            <person name="Geurts R."/>
            <person name="Cannon S.B."/>
            <person name="Udvardi M.K."/>
            <person name="Benedito V.A."/>
            <person name="Mayer K.F."/>
            <person name="Gouzy J."/>
            <person name="Schoof H."/>
            <person name="Van de Peer Y."/>
            <person name="Proost S."/>
            <person name="Cook D.R."/>
            <person name="Meyers B.C."/>
            <person name="Spannagl M."/>
            <person name="Cheung F."/>
            <person name="De Mita S."/>
            <person name="Krishnakumar V."/>
            <person name="Gundlach H."/>
            <person name="Zhou S."/>
            <person name="Mudge J."/>
            <person name="Bharti A.K."/>
            <person name="Murray J.D."/>
            <person name="Naoumkina M.A."/>
            <person name="Rosen B."/>
            <person name="Silverstein K.A."/>
            <person name="Tang H."/>
            <person name="Rombauts S."/>
            <person name="Zhao P.X."/>
            <person name="Zhou P."/>
            <person name="Barbe V."/>
            <person name="Bardou P."/>
            <person name="Bechner M."/>
            <person name="Bellec A."/>
            <person name="Berger A."/>
            <person name="Berges H."/>
            <person name="Bidwell S."/>
            <person name="Bisseling T."/>
            <person name="Choisne N."/>
            <person name="Couloux A."/>
            <person name="Denny R."/>
            <person name="Deshpande S."/>
            <person name="Dai X."/>
            <person name="Doyle J.J."/>
            <person name="Dudez A.M."/>
            <person name="Farmer A.D."/>
            <person name="Fouteau S."/>
            <person name="Franken C."/>
            <person name="Gibelin C."/>
            <person name="Gish J."/>
            <person name="Goldstein S."/>
            <person name="Gonzalez A.J."/>
            <person name="Green P.J."/>
            <person name="Hallab A."/>
            <person name="Hartog M."/>
            <person name="Hua A."/>
            <person name="Humphray S.J."/>
            <person name="Jeong D.H."/>
            <person name="Jing Y."/>
            <person name="Jocker A."/>
            <person name="Kenton S.M."/>
            <person name="Kim D.J."/>
            <person name="Klee K."/>
            <person name="Lai H."/>
            <person name="Lang C."/>
            <person name="Lin S."/>
            <person name="Macmil S.L."/>
            <person name="Magdelenat G."/>
            <person name="Matthews L."/>
            <person name="McCorrison J."/>
            <person name="Monaghan E.L."/>
            <person name="Mun J.H."/>
            <person name="Najar F.Z."/>
            <person name="Nicholson C."/>
            <person name="Noirot C."/>
            <person name="O'Bleness M."/>
            <person name="Paule C.R."/>
            <person name="Poulain J."/>
            <person name="Prion F."/>
            <person name="Qin B."/>
            <person name="Qu C."/>
            <person name="Retzel E.F."/>
            <person name="Riddle C."/>
            <person name="Sallet E."/>
            <person name="Samain S."/>
            <person name="Samson N."/>
            <person name="Sanders I."/>
            <person name="Saurat O."/>
            <person name="Scarpelli C."/>
            <person name="Schiex T."/>
            <person name="Segurens B."/>
            <person name="Severin A.J."/>
            <person name="Sherrier D.J."/>
            <person name="Shi R."/>
            <person name="Sims S."/>
            <person name="Singer S.R."/>
            <person name="Sinharoy S."/>
            <person name="Sterck L."/>
            <person name="Viollet A."/>
            <person name="Wang B.B."/>
            <person name="Wang K."/>
            <person name="Wang M."/>
            <person name="Wang X."/>
            <person name="Warfsmann J."/>
            <person name="Weissenbach J."/>
            <person name="White D.D."/>
            <person name="White J.D."/>
            <person name="Wiley G.B."/>
            <person name="Wincker P."/>
            <person name="Xing Y."/>
            <person name="Yang L."/>
            <person name="Yao Z."/>
            <person name="Ying F."/>
            <person name="Zhai J."/>
            <person name="Zhou L."/>
            <person name="Zuber A."/>
            <person name="Denarie J."/>
            <person name="Dixon R.A."/>
            <person name="May G.D."/>
            <person name="Schwartz D.C."/>
            <person name="Rogers J."/>
            <person name="Quetier F."/>
            <person name="Town C.D."/>
            <person name="Roe B.A."/>
        </authorList>
    </citation>
    <scope>NUCLEOTIDE SEQUENCE [LARGE SCALE GENOMIC DNA]</scope>
    <source>
        <strain evidence="2">A17</strain>
        <strain evidence="3 4">cv. Jemalong A17</strain>
    </source>
</reference>
<gene>
    <name evidence="2" type="ordered locus">MTR_2g082390</name>
</gene>
<keyword evidence="4" id="KW-1185">Reference proteome</keyword>
<evidence type="ECO:0000313" key="4">
    <source>
        <dbReference type="Proteomes" id="UP000002051"/>
    </source>
</evidence>
<organism evidence="2 4">
    <name type="scientific">Medicago truncatula</name>
    <name type="common">Barrel medic</name>
    <name type="synonym">Medicago tribuloides</name>
    <dbReference type="NCBI Taxonomy" id="3880"/>
    <lineage>
        <taxon>Eukaryota</taxon>
        <taxon>Viridiplantae</taxon>
        <taxon>Streptophyta</taxon>
        <taxon>Embryophyta</taxon>
        <taxon>Tracheophyta</taxon>
        <taxon>Spermatophyta</taxon>
        <taxon>Magnoliopsida</taxon>
        <taxon>eudicotyledons</taxon>
        <taxon>Gunneridae</taxon>
        <taxon>Pentapetalae</taxon>
        <taxon>rosids</taxon>
        <taxon>fabids</taxon>
        <taxon>Fabales</taxon>
        <taxon>Fabaceae</taxon>
        <taxon>Papilionoideae</taxon>
        <taxon>50 kb inversion clade</taxon>
        <taxon>NPAAA clade</taxon>
        <taxon>Hologalegina</taxon>
        <taxon>IRL clade</taxon>
        <taxon>Trifolieae</taxon>
        <taxon>Medicago</taxon>
    </lineage>
</organism>
<dbReference type="AlphaFoldDB" id="G7IHB9"/>
<evidence type="ECO:0000256" key="1">
    <source>
        <dbReference type="SAM" id="MobiDB-lite"/>
    </source>
</evidence>
<feature type="compositionally biased region" description="Basic and acidic residues" evidence="1">
    <location>
        <begin position="23"/>
        <end position="34"/>
    </location>
</feature>
<dbReference type="PaxDb" id="3880-AES66843"/>
<feature type="region of interest" description="Disordered" evidence="1">
    <location>
        <begin position="1"/>
        <end position="34"/>
    </location>
</feature>
<evidence type="ECO:0000313" key="2">
    <source>
        <dbReference type="EMBL" id="AES66843.1"/>
    </source>
</evidence>
<protein>
    <submittedName>
        <fullName evidence="2 3">Uncharacterized protein</fullName>
    </submittedName>
</protein>
<dbReference type="HOGENOM" id="CLU_2658177_0_0_1"/>
<accession>G7IHB9</accession>
<dbReference type="EnsemblPlants" id="AES66843">
    <property type="protein sequence ID" value="AES66843"/>
    <property type="gene ID" value="MTR_2g082390"/>
</dbReference>
<dbReference type="Proteomes" id="UP000002051">
    <property type="component" value="Chromosome 2"/>
</dbReference>
<dbReference type="EMBL" id="CM001218">
    <property type="protein sequence ID" value="AES66843.1"/>
    <property type="molecule type" value="Genomic_DNA"/>
</dbReference>
<proteinExistence type="predicted"/>
<sequence length="76" mass="8987">MGSSVLARRPNYHGSGSSSSEWVQRHELEQMRNERDQLQEELAKTNKVVEHQYQLIKQMMETMILPTHPTFYRPSQ</sequence>